<dbReference type="InterPro" id="IPR050121">
    <property type="entry name" value="Cytochrome_P450_monoxygenase"/>
</dbReference>
<dbReference type="PROSITE" id="PS00086">
    <property type="entry name" value="CYTOCHROME_P450"/>
    <property type="match status" value="1"/>
</dbReference>
<keyword evidence="6" id="KW-0503">Monooxygenase</keyword>
<evidence type="ECO:0000313" key="8">
    <source>
        <dbReference type="Proteomes" id="UP001232148"/>
    </source>
</evidence>
<dbReference type="SUPFAM" id="SSF48264">
    <property type="entry name" value="Cytochrome P450"/>
    <property type="match status" value="1"/>
</dbReference>
<dbReference type="GO" id="GO:0005506">
    <property type="term" value="F:iron ion binding"/>
    <property type="evidence" value="ECO:0007669"/>
    <property type="project" value="InterPro"/>
</dbReference>
<accession>A0AAD9LZP2</accession>
<evidence type="ECO:0000256" key="6">
    <source>
        <dbReference type="RuleBase" id="RU000461"/>
    </source>
</evidence>
<dbReference type="InterPro" id="IPR017972">
    <property type="entry name" value="Cyt_P450_CS"/>
</dbReference>
<dbReference type="PANTHER" id="PTHR24305:SF234">
    <property type="entry name" value="CYTOCHROME P450"/>
    <property type="match status" value="1"/>
</dbReference>
<dbReference type="InterPro" id="IPR001128">
    <property type="entry name" value="Cyt_P450"/>
</dbReference>
<gene>
    <name evidence="7" type="ORF">LX32DRAFT_123250</name>
</gene>
<keyword evidence="2 5" id="KW-0349">Heme</keyword>
<dbReference type="GO" id="GO:0016705">
    <property type="term" value="F:oxidoreductase activity, acting on paired donors, with incorporation or reduction of molecular oxygen"/>
    <property type="evidence" value="ECO:0007669"/>
    <property type="project" value="InterPro"/>
</dbReference>
<keyword evidence="8" id="KW-1185">Reference proteome</keyword>
<evidence type="ECO:0000256" key="2">
    <source>
        <dbReference type="ARBA" id="ARBA00022617"/>
    </source>
</evidence>
<proteinExistence type="inferred from homology"/>
<keyword evidence="6" id="KW-0560">Oxidoreductase</keyword>
<dbReference type="PANTHER" id="PTHR24305">
    <property type="entry name" value="CYTOCHROME P450"/>
    <property type="match status" value="1"/>
</dbReference>
<evidence type="ECO:0000256" key="3">
    <source>
        <dbReference type="ARBA" id="ARBA00022723"/>
    </source>
</evidence>
<keyword evidence="3 5" id="KW-0479">Metal-binding</keyword>
<dbReference type="Proteomes" id="UP001232148">
    <property type="component" value="Unassembled WGS sequence"/>
</dbReference>
<evidence type="ECO:0000256" key="1">
    <source>
        <dbReference type="ARBA" id="ARBA00001971"/>
    </source>
</evidence>
<name>A0AAD9LZP2_9PEZI</name>
<comment type="cofactor">
    <cofactor evidence="1 5">
        <name>heme</name>
        <dbReference type="ChEBI" id="CHEBI:30413"/>
    </cofactor>
</comment>
<dbReference type="EMBL" id="MU842981">
    <property type="protein sequence ID" value="KAK2023938.1"/>
    <property type="molecule type" value="Genomic_DNA"/>
</dbReference>
<dbReference type="Gene3D" id="1.10.630.10">
    <property type="entry name" value="Cytochrome P450"/>
    <property type="match status" value="1"/>
</dbReference>
<dbReference type="PRINTS" id="PR00463">
    <property type="entry name" value="EP450I"/>
</dbReference>
<organism evidence="7 8">
    <name type="scientific">Colletotrichum zoysiae</name>
    <dbReference type="NCBI Taxonomy" id="1216348"/>
    <lineage>
        <taxon>Eukaryota</taxon>
        <taxon>Fungi</taxon>
        <taxon>Dikarya</taxon>
        <taxon>Ascomycota</taxon>
        <taxon>Pezizomycotina</taxon>
        <taxon>Sordariomycetes</taxon>
        <taxon>Hypocreomycetidae</taxon>
        <taxon>Glomerellales</taxon>
        <taxon>Glomerellaceae</taxon>
        <taxon>Colletotrichum</taxon>
        <taxon>Colletotrichum graminicola species complex</taxon>
    </lineage>
</organism>
<dbReference type="PRINTS" id="PR00385">
    <property type="entry name" value="P450"/>
</dbReference>
<keyword evidence="4 5" id="KW-0408">Iron</keyword>
<dbReference type="InterPro" id="IPR036396">
    <property type="entry name" value="Cyt_P450_sf"/>
</dbReference>
<evidence type="ECO:0000313" key="7">
    <source>
        <dbReference type="EMBL" id="KAK2023938.1"/>
    </source>
</evidence>
<comment type="caution">
    <text evidence="7">The sequence shown here is derived from an EMBL/GenBank/DDBJ whole genome shotgun (WGS) entry which is preliminary data.</text>
</comment>
<dbReference type="Pfam" id="PF00067">
    <property type="entry name" value="p450"/>
    <property type="match status" value="1"/>
</dbReference>
<feature type="binding site" description="axial binding residue" evidence="5">
    <location>
        <position position="441"/>
    </location>
    <ligand>
        <name>heme</name>
        <dbReference type="ChEBI" id="CHEBI:30413"/>
    </ligand>
    <ligandPart>
        <name>Fe</name>
        <dbReference type="ChEBI" id="CHEBI:18248"/>
    </ligandPart>
</feature>
<dbReference type="GO" id="GO:0004497">
    <property type="term" value="F:monooxygenase activity"/>
    <property type="evidence" value="ECO:0007669"/>
    <property type="project" value="UniProtKB-KW"/>
</dbReference>
<dbReference type="GO" id="GO:0020037">
    <property type="term" value="F:heme binding"/>
    <property type="evidence" value="ECO:0007669"/>
    <property type="project" value="InterPro"/>
</dbReference>
<evidence type="ECO:0000256" key="4">
    <source>
        <dbReference type="ARBA" id="ARBA00023004"/>
    </source>
</evidence>
<dbReference type="CDD" id="cd11062">
    <property type="entry name" value="CYP58-like"/>
    <property type="match status" value="1"/>
</dbReference>
<comment type="similarity">
    <text evidence="6">Belongs to the cytochrome P450 family.</text>
</comment>
<sequence>MMRLPLNTEYYLLAGYAAAAVLAFQLLRAVYRLHFHPLSKFPGPRSAAISDQWQAKLTKLGYPEPEYEKLHADFDTKALRIGPNKLHLSDTSLYKLIYSQANPFLKEKDFYDAFGSLHSLFVESDPHLHKERRKLLNPLFSKSGVLKLEPLMVEKAEELKLKIKRVSKAGSINVANAFRCMTVDVITEFAFGKCANLTNEHPTSFDAEFLEVLHAGGNVPPKIYYSTITRLLTKWVPLSVAANFSTDLRRMADLLGTAARSHDEYTRRTTNSKFPVIFDYLQSVPDHLQKLEAIDILIAGSDTSAFTLTTALYHILSMPEVEKALVESLDQVIGKSQTLPSLLQLEKIKYLRACVNEALRVAMPVPGMLPRIVPKQAQPLIVDGKVIPPGTIVGISAYTMHTDPEIWGSDAKSFNPARWLGPDAKQLETNIHTFSKGLRQCIGINIAYAEVTMTLALLFHDFKMELKTKELHLEDRFTTEVLGPVLVDFKPRQHS</sequence>
<protein>
    <submittedName>
        <fullName evidence="7">Cytochrome P450</fullName>
    </submittedName>
</protein>
<dbReference type="AlphaFoldDB" id="A0AAD9LZP2"/>
<dbReference type="InterPro" id="IPR002401">
    <property type="entry name" value="Cyt_P450_E_grp-I"/>
</dbReference>
<evidence type="ECO:0000256" key="5">
    <source>
        <dbReference type="PIRSR" id="PIRSR602401-1"/>
    </source>
</evidence>
<reference evidence="7" key="1">
    <citation type="submission" date="2021-06" db="EMBL/GenBank/DDBJ databases">
        <title>Comparative genomics, transcriptomics and evolutionary studies reveal genomic signatures of adaptation to plant cell wall in hemibiotrophic fungi.</title>
        <authorList>
            <consortium name="DOE Joint Genome Institute"/>
            <person name="Baroncelli R."/>
            <person name="Diaz J.F."/>
            <person name="Benocci T."/>
            <person name="Peng M."/>
            <person name="Battaglia E."/>
            <person name="Haridas S."/>
            <person name="Andreopoulos W."/>
            <person name="Labutti K."/>
            <person name="Pangilinan J."/>
            <person name="Floch G.L."/>
            <person name="Makela M.R."/>
            <person name="Henrissat B."/>
            <person name="Grigoriev I.V."/>
            <person name="Crouch J.A."/>
            <person name="De Vries R.P."/>
            <person name="Sukno S.A."/>
            <person name="Thon M.R."/>
        </authorList>
    </citation>
    <scope>NUCLEOTIDE SEQUENCE</scope>
    <source>
        <strain evidence="7">MAFF235873</strain>
    </source>
</reference>